<dbReference type="EMBL" id="AZHD01000005">
    <property type="protein sequence ID" value="OAA63242.1"/>
    <property type="molecule type" value="Genomic_DNA"/>
</dbReference>
<comment type="caution">
    <text evidence="2">The sequence shown here is derived from an EMBL/GenBank/DDBJ whole genome shotgun (WGS) entry which is preliminary data.</text>
</comment>
<dbReference type="AlphaFoldDB" id="A0A162J3F7"/>
<evidence type="ECO:0000313" key="2">
    <source>
        <dbReference type="EMBL" id="OAA63242.1"/>
    </source>
</evidence>
<gene>
    <name evidence="2" type="ORF">SPI_03405</name>
</gene>
<dbReference type="Proteomes" id="UP000076874">
    <property type="component" value="Unassembled WGS sequence"/>
</dbReference>
<evidence type="ECO:0000313" key="3">
    <source>
        <dbReference type="Proteomes" id="UP000076874"/>
    </source>
</evidence>
<evidence type="ECO:0000256" key="1">
    <source>
        <dbReference type="SAM" id="MobiDB-lite"/>
    </source>
</evidence>
<reference evidence="2 3" key="1">
    <citation type="journal article" date="2016" name="Genome Biol. Evol.">
        <title>Divergent and convergent evolution of fungal pathogenicity.</title>
        <authorList>
            <person name="Shang Y."/>
            <person name="Xiao G."/>
            <person name="Zheng P."/>
            <person name="Cen K."/>
            <person name="Zhan S."/>
            <person name="Wang C."/>
        </authorList>
    </citation>
    <scope>NUCLEOTIDE SEQUENCE [LARGE SCALE GENOMIC DNA]</scope>
    <source>
        <strain evidence="2 3">RCEF 264</strain>
    </source>
</reference>
<accession>A0A162J3F7</accession>
<name>A0A162J3F7_9HYPO</name>
<sequence length="179" mass="20076">MSGTKLVRLLMGTENVVEVAGTTLFSAAGSKTEVRRFLECHHDTYLDELLKKSTDELTVDFQKMLDHDEAFFRTVDAELPAFRSRWRDVMDYRRFYGGTKSDPPSRDNLLAVLFYFEILPKRVRLFLPEDPAQEAAPSAKAATGLPTRTAHAAADGDMPTNPPVDQIESQFSHALSPRA</sequence>
<protein>
    <submittedName>
        <fullName evidence="2">Uncharacterized protein</fullName>
    </submittedName>
</protein>
<organism evidence="2 3">
    <name type="scientific">Niveomyces insectorum RCEF 264</name>
    <dbReference type="NCBI Taxonomy" id="1081102"/>
    <lineage>
        <taxon>Eukaryota</taxon>
        <taxon>Fungi</taxon>
        <taxon>Dikarya</taxon>
        <taxon>Ascomycota</taxon>
        <taxon>Pezizomycotina</taxon>
        <taxon>Sordariomycetes</taxon>
        <taxon>Hypocreomycetidae</taxon>
        <taxon>Hypocreales</taxon>
        <taxon>Cordycipitaceae</taxon>
        <taxon>Niveomyces</taxon>
    </lineage>
</organism>
<feature type="region of interest" description="Disordered" evidence="1">
    <location>
        <begin position="135"/>
        <end position="179"/>
    </location>
</feature>
<proteinExistence type="predicted"/>
<keyword evidence="3" id="KW-1185">Reference proteome</keyword>